<dbReference type="KEGG" id="ftj:FTUN_1542"/>
<dbReference type="AlphaFoldDB" id="A0A6M5YL54"/>
<reference evidence="3" key="1">
    <citation type="submission" date="2020-05" db="EMBL/GenBank/DDBJ databases">
        <title>Frigoriglobus tundricola gen. nov., sp. nov., a psychrotolerant cellulolytic planctomycete of the family Gemmataceae with two divergent copies of 16S rRNA gene.</title>
        <authorList>
            <person name="Kulichevskaya I.S."/>
            <person name="Ivanova A.A."/>
            <person name="Naumoff D.G."/>
            <person name="Beletsky A.V."/>
            <person name="Rijpstra W.I.C."/>
            <person name="Sinninghe Damste J.S."/>
            <person name="Mardanov A.V."/>
            <person name="Ravin N.V."/>
            <person name="Dedysh S.N."/>
        </authorList>
    </citation>
    <scope>NUCLEOTIDE SEQUENCE [LARGE SCALE GENOMIC DNA]</scope>
    <source>
        <strain evidence="3">PL17</strain>
    </source>
</reference>
<accession>A0A6M5YL54</accession>
<dbReference type="EMBL" id="CP053452">
    <property type="protein sequence ID" value="QJW94023.1"/>
    <property type="molecule type" value="Genomic_DNA"/>
</dbReference>
<evidence type="ECO:0000313" key="3">
    <source>
        <dbReference type="Proteomes" id="UP000503447"/>
    </source>
</evidence>
<organism evidence="2 3">
    <name type="scientific">Frigoriglobus tundricola</name>
    <dbReference type="NCBI Taxonomy" id="2774151"/>
    <lineage>
        <taxon>Bacteria</taxon>
        <taxon>Pseudomonadati</taxon>
        <taxon>Planctomycetota</taxon>
        <taxon>Planctomycetia</taxon>
        <taxon>Gemmatales</taxon>
        <taxon>Gemmataceae</taxon>
        <taxon>Frigoriglobus</taxon>
    </lineage>
</organism>
<feature type="coiled-coil region" evidence="1">
    <location>
        <begin position="63"/>
        <end position="114"/>
    </location>
</feature>
<gene>
    <name evidence="2" type="ORF">FTUN_1542</name>
</gene>
<evidence type="ECO:0000313" key="2">
    <source>
        <dbReference type="EMBL" id="QJW94023.1"/>
    </source>
</evidence>
<protein>
    <submittedName>
        <fullName evidence="2">Uncharacterized protein</fullName>
    </submittedName>
</protein>
<sequence length="122" mass="13269">MLFDPDADELSLFRLGEKGYSADLPNAAGRRPIPELELEIALLDGWVRYWFRGELLPLLGDLLRQLNATRDELAAAATALTAAKTELTAARSELDAERQARAALEAELARLRAGAKPGTAQP</sequence>
<dbReference type="Proteomes" id="UP000503447">
    <property type="component" value="Chromosome"/>
</dbReference>
<proteinExistence type="predicted"/>
<dbReference type="RefSeq" id="WP_171470111.1">
    <property type="nucleotide sequence ID" value="NZ_CP053452.2"/>
</dbReference>
<evidence type="ECO:0000256" key="1">
    <source>
        <dbReference type="SAM" id="Coils"/>
    </source>
</evidence>
<keyword evidence="3" id="KW-1185">Reference proteome</keyword>
<keyword evidence="1" id="KW-0175">Coiled coil</keyword>
<name>A0A6M5YL54_9BACT</name>